<protein>
    <submittedName>
        <fullName evidence="1">Uncharacterized protein</fullName>
    </submittedName>
</protein>
<sequence>MKYYYDPNNPAEAFMERHSDLSFNDALAHTHSSRMKMLSCMTCGQLIAKFYLDWKTKDDAAIVVENMVDQDPGGGVVVFLGGSRPNYCDKCSTAEKFVVGYHAIENGVVNRAETTLDEKIISAGMSGKWTARNCSHNGHGHVYINENRDFHVVHFESDESGRYVRTVEPFEEMLYNA</sequence>
<accession>A0A9P3HE53</accession>
<reference evidence="1" key="2">
    <citation type="journal article" date="2022" name="Microbiol. Resour. Announc.">
        <title>Whole-Genome Sequence of Entomortierella parvispora E1425, a Mucoromycotan Fungus Associated with Burkholderiaceae-Related Endosymbiotic Bacteria.</title>
        <authorList>
            <person name="Herlambang A."/>
            <person name="Guo Y."/>
            <person name="Takashima Y."/>
            <person name="Narisawa K."/>
            <person name="Ohta H."/>
            <person name="Nishizawa T."/>
        </authorList>
    </citation>
    <scope>NUCLEOTIDE SEQUENCE</scope>
    <source>
        <strain evidence="1">E1425</strain>
    </source>
</reference>
<gene>
    <name evidence="1" type="ORF">EMPS_07357</name>
</gene>
<proteinExistence type="predicted"/>
<dbReference type="AlphaFoldDB" id="A0A9P3HE53"/>
<reference evidence="1" key="1">
    <citation type="submission" date="2021-11" db="EMBL/GenBank/DDBJ databases">
        <authorList>
            <person name="Herlambang A."/>
            <person name="Guo Y."/>
            <person name="Takashima Y."/>
            <person name="Nishizawa T."/>
        </authorList>
    </citation>
    <scope>NUCLEOTIDE SEQUENCE</scope>
    <source>
        <strain evidence="1">E1425</strain>
    </source>
</reference>
<dbReference type="Proteomes" id="UP000827284">
    <property type="component" value="Unassembled WGS sequence"/>
</dbReference>
<comment type="caution">
    <text evidence="1">The sequence shown here is derived from an EMBL/GenBank/DDBJ whole genome shotgun (WGS) entry which is preliminary data.</text>
</comment>
<evidence type="ECO:0000313" key="1">
    <source>
        <dbReference type="EMBL" id="GJJ74999.1"/>
    </source>
</evidence>
<evidence type="ECO:0000313" key="2">
    <source>
        <dbReference type="Proteomes" id="UP000827284"/>
    </source>
</evidence>
<dbReference type="EMBL" id="BQFW01000010">
    <property type="protein sequence ID" value="GJJ74999.1"/>
    <property type="molecule type" value="Genomic_DNA"/>
</dbReference>
<keyword evidence="2" id="KW-1185">Reference proteome</keyword>
<name>A0A9P3HE53_9FUNG</name>
<organism evidence="1 2">
    <name type="scientific">Entomortierella parvispora</name>
    <dbReference type="NCBI Taxonomy" id="205924"/>
    <lineage>
        <taxon>Eukaryota</taxon>
        <taxon>Fungi</taxon>
        <taxon>Fungi incertae sedis</taxon>
        <taxon>Mucoromycota</taxon>
        <taxon>Mortierellomycotina</taxon>
        <taxon>Mortierellomycetes</taxon>
        <taxon>Mortierellales</taxon>
        <taxon>Mortierellaceae</taxon>
        <taxon>Entomortierella</taxon>
    </lineage>
</organism>